<keyword evidence="15" id="KW-1185">Reference proteome</keyword>
<accession>A0A833QZF2</accession>
<dbReference type="GO" id="GO:0009086">
    <property type="term" value="P:methionine biosynthetic process"/>
    <property type="evidence" value="ECO:0007669"/>
    <property type="project" value="UniProtKB-KW"/>
</dbReference>
<evidence type="ECO:0000256" key="10">
    <source>
        <dbReference type="ARBA" id="ARBA00056359"/>
    </source>
</evidence>
<comment type="subunit">
    <text evidence="1">Monomer.</text>
</comment>
<comment type="catalytic activity">
    <reaction evidence="9">
        <text>S-methyl-L-methionine + L-homocysteine = 2 L-methionine + H(+)</text>
        <dbReference type="Rhea" id="RHEA:26337"/>
        <dbReference type="ChEBI" id="CHEBI:15378"/>
        <dbReference type="ChEBI" id="CHEBI:57844"/>
        <dbReference type="ChEBI" id="CHEBI:58199"/>
        <dbReference type="ChEBI" id="CHEBI:58252"/>
        <dbReference type="EC" id="2.1.1.10"/>
    </reaction>
</comment>
<dbReference type="InterPro" id="IPR017226">
    <property type="entry name" value="BHMT-like"/>
</dbReference>
<dbReference type="Gene3D" id="3.20.20.330">
    <property type="entry name" value="Homocysteine-binding-like domain"/>
    <property type="match status" value="1"/>
</dbReference>
<evidence type="ECO:0000256" key="7">
    <source>
        <dbReference type="ARBA" id="ARBA00023167"/>
    </source>
</evidence>
<dbReference type="PROSITE" id="PS50970">
    <property type="entry name" value="HCY"/>
    <property type="match status" value="1"/>
</dbReference>
<comment type="cofactor">
    <cofactor evidence="11">
        <name>Zn(2+)</name>
        <dbReference type="ChEBI" id="CHEBI:29105"/>
    </cofactor>
    <text evidence="11">Binds 1 zinc ion per subunit.</text>
</comment>
<keyword evidence="5 11" id="KW-0479">Metal-binding</keyword>
<reference evidence="14" key="1">
    <citation type="submission" date="2020-01" db="EMBL/GenBank/DDBJ databases">
        <title>Genome sequence of Kobresia littledalei, the first chromosome-level genome in the family Cyperaceae.</title>
        <authorList>
            <person name="Qu G."/>
        </authorList>
    </citation>
    <scope>NUCLEOTIDE SEQUENCE</scope>
    <source>
        <strain evidence="14">C.B.Clarke</strain>
        <tissue evidence="14">Leaf</tissue>
    </source>
</reference>
<sequence>MGVTKNALEELLERAGGCAVIDGGFATQLEALGADINDPLWSALCLISNPDLIKKVHMQYLEAGANVLITSSYQATIPGFLSKGLSIDEGEQLLQRSVKLAIEARDNFWTLLQKCPKHGYNRALVAASLGSYGAYLADGSEYSGLYEPDIVLDKLKDFHRQRLQVLANAGPDLLAFEAIPNKLEAQAIVDLLDEQKVDIPSWICFSSIDGNHIPSGDSFKECLEILNNCETISAVGVNCTSPHFIDKLIYEFKKFTKKPIVVYPNSGEIWDGRAKKWMPSECFGDASFEELALTWRESGANLIGGCCRTTPNTIQVISKALKQKRQYVPATMDFN</sequence>
<evidence type="ECO:0000256" key="4">
    <source>
        <dbReference type="ARBA" id="ARBA00022679"/>
    </source>
</evidence>
<dbReference type="OrthoDB" id="261426at2759"/>
<evidence type="ECO:0000256" key="2">
    <source>
        <dbReference type="ARBA" id="ARBA00022603"/>
    </source>
</evidence>
<evidence type="ECO:0000256" key="11">
    <source>
        <dbReference type="PIRSR" id="PIRSR037505-2"/>
    </source>
</evidence>
<dbReference type="InterPro" id="IPR036589">
    <property type="entry name" value="HCY_dom_sf"/>
</dbReference>
<evidence type="ECO:0000256" key="5">
    <source>
        <dbReference type="ARBA" id="ARBA00022723"/>
    </source>
</evidence>
<keyword evidence="7" id="KW-0486">Methionine biosynthesis</keyword>
<evidence type="ECO:0000256" key="8">
    <source>
        <dbReference type="ARBA" id="ARBA00039035"/>
    </source>
</evidence>
<dbReference type="AlphaFoldDB" id="A0A833QZF2"/>
<evidence type="ECO:0000256" key="1">
    <source>
        <dbReference type="ARBA" id="ARBA00011245"/>
    </source>
</evidence>
<proteinExistence type="predicted"/>
<dbReference type="PANTHER" id="PTHR46015">
    <property type="entry name" value="ZGC:172121"/>
    <property type="match status" value="1"/>
</dbReference>
<protein>
    <recommendedName>
        <fullName evidence="8">homocysteine S-methyltransferase</fullName>
        <ecNumber evidence="8">2.1.1.10</ecNumber>
    </recommendedName>
</protein>
<comment type="caution">
    <text evidence="14">The sequence shown here is derived from an EMBL/GenBank/DDBJ whole genome shotgun (WGS) entry which is preliminary data.</text>
</comment>
<dbReference type="GO" id="GO:0008270">
    <property type="term" value="F:zinc ion binding"/>
    <property type="evidence" value="ECO:0007669"/>
    <property type="project" value="InterPro"/>
</dbReference>
<dbReference type="InterPro" id="IPR051486">
    <property type="entry name" value="Hcy_S-methyltransferase"/>
</dbReference>
<dbReference type="PIRSF" id="PIRSF037505">
    <property type="entry name" value="Betaine_HMT"/>
    <property type="match status" value="1"/>
</dbReference>
<evidence type="ECO:0000259" key="13">
    <source>
        <dbReference type="PROSITE" id="PS50970"/>
    </source>
</evidence>
<dbReference type="FunFam" id="3.20.20.330:FF:000002">
    <property type="entry name" value="Homocysteine S-methyltransferase"/>
    <property type="match status" value="1"/>
</dbReference>
<keyword evidence="4 12" id="KW-0808">Transferase</keyword>
<keyword evidence="6 11" id="KW-0862">Zinc</keyword>
<evidence type="ECO:0000256" key="9">
    <source>
        <dbReference type="ARBA" id="ARBA00052655"/>
    </source>
</evidence>
<dbReference type="SUPFAM" id="SSF82282">
    <property type="entry name" value="Homocysteine S-methyltransferase"/>
    <property type="match status" value="1"/>
</dbReference>
<evidence type="ECO:0000313" key="15">
    <source>
        <dbReference type="Proteomes" id="UP000623129"/>
    </source>
</evidence>
<keyword evidence="3" id="KW-0028">Amino-acid biosynthesis</keyword>
<dbReference type="NCBIfam" id="NF007020">
    <property type="entry name" value="PRK09485.1"/>
    <property type="match status" value="1"/>
</dbReference>
<evidence type="ECO:0000256" key="3">
    <source>
        <dbReference type="ARBA" id="ARBA00022605"/>
    </source>
</evidence>
<gene>
    <name evidence="14" type="ORF">FCM35_KLT02016</name>
</gene>
<organism evidence="14 15">
    <name type="scientific">Carex littledalei</name>
    <dbReference type="NCBI Taxonomy" id="544730"/>
    <lineage>
        <taxon>Eukaryota</taxon>
        <taxon>Viridiplantae</taxon>
        <taxon>Streptophyta</taxon>
        <taxon>Embryophyta</taxon>
        <taxon>Tracheophyta</taxon>
        <taxon>Spermatophyta</taxon>
        <taxon>Magnoliopsida</taxon>
        <taxon>Liliopsida</taxon>
        <taxon>Poales</taxon>
        <taxon>Cyperaceae</taxon>
        <taxon>Cyperoideae</taxon>
        <taxon>Cariceae</taxon>
        <taxon>Carex</taxon>
        <taxon>Carex subgen. Euthyceras</taxon>
    </lineage>
</organism>
<feature type="domain" description="Hcy-binding" evidence="13">
    <location>
        <begin position="7"/>
        <end position="321"/>
    </location>
</feature>
<feature type="binding site" evidence="11 12">
    <location>
        <position position="239"/>
    </location>
    <ligand>
        <name>Zn(2+)</name>
        <dbReference type="ChEBI" id="CHEBI:29105"/>
    </ligand>
</feature>
<evidence type="ECO:0000256" key="12">
    <source>
        <dbReference type="PROSITE-ProRule" id="PRU00333"/>
    </source>
</evidence>
<dbReference type="GO" id="GO:0032259">
    <property type="term" value="P:methylation"/>
    <property type="evidence" value="ECO:0007669"/>
    <property type="project" value="UniProtKB-KW"/>
</dbReference>
<dbReference type="EMBL" id="SWLB01000011">
    <property type="protein sequence ID" value="KAF3332439.1"/>
    <property type="molecule type" value="Genomic_DNA"/>
</dbReference>
<dbReference type="GO" id="GO:0008898">
    <property type="term" value="F:S-adenosylmethionine-homocysteine S-methyltransferase activity"/>
    <property type="evidence" value="ECO:0007669"/>
    <property type="project" value="TreeGrafter"/>
</dbReference>
<dbReference type="Proteomes" id="UP000623129">
    <property type="component" value="Unassembled WGS sequence"/>
</dbReference>
<name>A0A833QZF2_9POAL</name>
<evidence type="ECO:0000256" key="6">
    <source>
        <dbReference type="ARBA" id="ARBA00022833"/>
    </source>
</evidence>
<keyword evidence="2 12" id="KW-0489">Methyltransferase</keyword>
<feature type="binding site" evidence="12">
    <location>
        <position position="306"/>
    </location>
    <ligand>
        <name>Zn(2+)</name>
        <dbReference type="ChEBI" id="CHEBI:29105"/>
    </ligand>
</feature>
<evidence type="ECO:0000313" key="14">
    <source>
        <dbReference type="EMBL" id="KAF3332439.1"/>
    </source>
</evidence>
<dbReference type="Pfam" id="PF02574">
    <property type="entry name" value="S-methyl_trans"/>
    <property type="match status" value="1"/>
</dbReference>
<comment type="function">
    <text evidence="10">Catalyzes methyl transfer from S-methylmethionine (SMM) to adenosyl-L-homocysteine (AdoMet). SMM degradation (by HMT-1, HMT-2, HMT-3 and HMT-4) and biosynthesis (by MMT1) constitute the SMM cycle in plants, which is probably required to achieve short term control of AdoMet level.</text>
</comment>
<dbReference type="EC" id="2.1.1.10" evidence="8"/>
<dbReference type="GO" id="GO:0033528">
    <property type="term" value="P:S-methylmethionine cycle"/>
    <property type="evidence" value="ECO:0007669"/>
    <property type="project" value="TreeGrafter"/>
</dbReference>
<dbReference type="PANTHER" id="PTHR46015:SF7">
    <property type="entry name" value="HOMOCYSTEINE S-METHYLTRANSFERASE 1"/>
    <property type="match status" value="1"/>
</dbReference>
<dbReference type="InterPro" id="IPR003726">
    <property type="entry name" value="HCY_dom"/>
</dbReference>
<feature type="binding site" evidence="12">
    <location>
        <position position="307"/>
    </location>
    <ligand>
        <name>Zn(2+)</name>
        <dbReference type="ChEBI" id="CHEBI:29105"/>
    </ligand>
</feature>